<dbReference type="GO" id="GO:0016780">
    <property type="term" value="F:phosphotransferase activity, for other substituted phosphate groups"/>
    <property type="evidence" value="ECO:0007669"/>
    <property type="project" value="TreeGrafter"/>
</dbReference>
<dbReference type="InterPro" id="IPR003362">
    <property type="entry name" value="Bact_transf"/>
</dbReference>
<comment type="caution">
    <text evidence="6">The sequence shown here is derived from an EMBL/GenBank/DDBJ whole genome shotgun (WGS) entry which is preliminary data.</text>
</comment>
<organism evidence="6 7">
    <name type="scientific">Mesobacillus campisalis</name>
    <dbReference type="NCBI Taxonomy" id="1408103"/>
    <lineage>
        <taxon>Bacteria</taxon>
        <taxon>Bacillati</taxon>
        <taxon>Bacillota</taxon>
        <taxon>Bacilli</taxon>
        <taxon>Bacillales</taxon>
        <taxon>Bacillaceae</taxon>
        <taxon>Mesobacillus</taxon>
    </lineage>
</organism>
<reference evidence="6 7" key="1">
    <citation type="submission" date="2015-04" db="EMBL/GenBank/DDBJ databases">
        <title>Taxonomic description and genome sequence of Bacillus campisalis sp. nov., a novel member of the genus Bacillus isolated from solar saltern.</title>
        <authorList>
            <person name="Mathan Kumar R."/>
            <person name="Kaur G."/>
            <person name="Kumar A."/>
            <person name="Singh N.K."/>
            <person name="Kaur N."/>
            <person name="Kumar N."/>
            <person name="Mayilraj S."/>
        </authorList>
    </citation>
    <scope>NUCLEOTIDE SEQUENCE [LARGE SCALE GENOMIC DNA]</scope>
    <source>
        <strain evidence="6 7">SA2-6</strain>
    </source>
</reference>
<sequence length="219" mass="24699">MSADKSLKFYQDYSLIQTSQPNLSKQAEQYLFYKRFMDLVLATIGLLLALPIIGIFAALIVIETPGSPFYLQERVGKNGRHFKMIKLRSMLCNAESAGAKWAEANDPRITKVGAFIRKTRIDELPQLISVLKGDMSLIGPRPERPVFTRQFTKEIRGFENRLLVKPGLTGLAQVNGGYNLSPQEKLKYDLEYIQNLTFALELKILLKTCKVIVTGEGAR</sequence>
<dbReference type="Proteomes" id="UP000034166">
    <property type="component" value="Unassembled WGS sequence"/>
</dbReference>
<proteinExistence type="inferred from homology"/>
<dbReference type="EMBL" id="LAYY01000054">
    <property type="protein sequence ID" value="KKK35959.1"/>
    <property type="molecule type" value="Genomic_DNA"/>
</dbReference>
<gene>
    <name evidence="6" type="ORF">WQ57_20225</name>
    <name evidence="5" type="ORF">WQ57_22145</name>
    <name evidence="4" type="ORF">WQ57_22375</name>
</gene>
<keyword evidence="7" id="KW-1185">Reference proteome</keyword>
<dbReference type="EMBL" id="LAYY01000035">
    <property type="protein sequence ID" value="KKK36283.1"/>
    <property type="molecule type" value="Genomic_DNA"/>
</dbReference>
<dbReference type="PATRIC" id="fig|1408103.3.peg.4481"/>
<feature type="domain" description="Bacterial sugar transferase" evidence="3">
    <location>
        <begin position="34"/>
        <end position="213"/>
    </location>
</feature>
<dbReference type="Pfam" id="PF02397">
    <property type="entry name" value="Bac_transf"/>
    <property type="match status" value="1"/>
</dbReference>
<evidence type="ECO:0000313" key="5">
    <source>
        <dbReference type="EMBL" id="KKK35959.1"/>
    </source>
</evidence>
<keyword evidence="2" id="KW-1133">Transmembrane helix</keyword>
<keyword evidence="2" id="KW-0812">Transmembrane</keyword>
<dbReference type="EMBL" id="LAYY01000068">
    <property type="protein sequence ID" value="KKK35250.1"/>
    <property type="molecule type" value="Genomic_DNA"/>
</dbReference>
<dbReference type="PANTHER" id="PTHR30576">
    <property type="entry name" value="COLANIC BIOSYNTHESIS UDP-GLUCOSE LIPID CARRIER TRANSFERASE"/>
    <property type="match status" value="1"/>
</dbReference>
<name>A0A0M2SPV3_9BACI</name>
<evidence type="ECO:0000256" key="2">
    <source>
        <dbReference type="SAM" id="Phobius"/>
    </source>
</evidence>
<dbReference type="AlphaFoldDB" id="A0A0M2SPV3"/>
<feature type="transmembrane region" description="Helical" evidence="2">
    <location>
        <begin position="39"/>
        <end position="62"/>
    </location>
</feature>
<keyword evidence="6" id="KW-0808">Transferase</keyword>
<evidence type="ECO:0000313" key="6">
    <source>
        <dbReference type="EMBL" id="KKK36283.1"/>
    </source>
</evidence>
<keyword evidence="2" id="KW-0472">Membrane</keyword>
<protein>
    <submittedName>
        <fullName evidence="6">UDP-phosphate N-acetylgalactosaminyl-1-phosphate transferase</fullName>
    </submittedName>
</protein>
<dbReference type="OrthoDB" id="9808602at2"/>
<accession>A0A0M2SPV3</accession>
<evidence type="ECO:0000256" key="1">
    <source>
        <dbReference type="ARBA" id="ARBA00006464"/>
    </source>
</evidence>
<evidence type="ECO:0000313" key="7">
    <source>
        <dbReference type="Proteomes" id="UP000034166"/>
    </source>
</evidence>
<evidence type="ECO:0000313" key="4">
    <source>
        <dbReference type="EMBL" id="KKK35250.1"/>
    </source>
</evidence>
<dbReference type="PANTHER" id="PTHR30576:SF0">
    <property type="entry name" value="UNDECAPRENYL-PHOSPHATE N-ACETYLGALACTOSAMINYL 1-PHOSPHATE TRANSFERASE-RELATED"/>
    <property type="match status" value="1"/>
</dbReference>
<evidence type="ECO:0000259" key="3">
    <source>
        <dbReference type="Pfam" id="PF02397"/>
    </source>
</evidence>
<dbReference type="RefSeq" id="WP_046525582.1">
    <property type="nucleotide sequence ID" value="NZ_LAYY01000035.1"/>
</dbReference>
<comment type="similarity">
    <text evidence="1">Belongs to the bacterial sugar transferase family.</text>
</comment>